<dbReference type="PIRSF" id="PIRSF032086">
    <property type="entry name" value="UCP032086"/>
    <property type="match status" value="1"/>
</dbReference>
<evidence type="ECO:0000259" key="2">
    <source>
        <dbReference type="Pfam" id="PF06181"/>
    </source>
</evidence>
<feature type="domain" description="Urate oxidase N-terminal" evidence="2">
    <location>
        <begin position="86"/>
        <end position="168"/>
    </location>
</feature>
<protein>
    <submittedName>
        <fullName evidence="3">Urate hydroxylase PuuD</fullName>
    </submittedName>
</protein>
<organism evidence="3 4">
    <name type="scientific">SAR86 cluster bacterium</name>
    <dbReference type="NCBI Taxonomy" id="2030880"/>
    <lineage>
        <taxon>Bacteria</taxon>
        <taxon>Pseudomonadati</taxon>
        <taxon>Pseudomonadota</taxon>
        <taxon>Gammaproteobacteria</taxon>
        <taxon>SAR86 cluster</taxon>
    </lineage>
</organism>
<dbReference type="Proteomes" id="UP000744438">
    <property type="component" value="Unassembled WGS sequence"/>
</dbReference>
<comment type="caution">
    <text evidence="3">The sequence shown here is derived from an EMBL/GenBank/DDBJ whole genome shotgun (WGS) entry which is preliminary data.</text>
</comment>
<dbReference type="InterPro" id="IPR016988">
    <property type="entry name" value="UCP032086"/>
</dbReference>
<accession>A0A937I3X6</accession>
<dbReference type="AlphaFoldDB" id="A0A937I3X6"/>
<dbReference type="Pfam" id="PF06181">
    <property type="entry name" value="Urate_ox_N"/>
    <property type="match status" value="1"/>
</dbReference>
<feature type="transmembrane region" description="Helical" evidence="1">
    <location>
        <begin position="208"/>
        <end position="226"/>
    </location>
</feature>
<keyword evidence="1" id="KW-0472">Membrane</keyword>
<feature type="transmembrane region" description="Helical" evidence="1">
    <location>
        <begin position="176"/>
        <end position="196"/>
    </location>
</feature>
<proteinExistence type="predicted"/>
<feature type="transmembrane region" description="Helical" evidence="1">
    <location>
        <begin position="136"/>
        <end position="156"/>
    </location>
</feature>
<reference evidence="3" key="1">
    <citation type="submission" date="2020-10" db="EMBL/GenBank/DDBJ databases">
        <title>Microbiome of the Black Sea water column analyzed by genome centric metagenomics.</title>
        <authorList>
            <person name="Cabello-Yeves P.J."/>
            <person name="Callieri C."/>
            <person name="Picazo A."/>
            <person name="Mehrshad M."/>
            <person name="Haro-Moreno J.M."/>
            <person name="Roda-Garcia J."/>
            <person name="Dzembekova N."/>
            <person name="Slabakova V."/>
            <person name="Slabakova N."/>
            <person name="Moncheva S."/>
            <person name="Rodriguez-Valera F."/>
        </authorList>
    </citation>
    <scope>NUCLEOTIDE SEQUENCE</scope>
    <source>
        <strain evidence="3">BS307-5m-G49</strain>
    </source>
</reference>
<gene>
    <name evidence="3" type="ORF">ISQ63_01715</name>
</gene>
<evidence type="ECO:0000313" key="4">
    <source>
        <dbReference type="Proteomes" id="UP000744438"/>
    </source>
</evidence>
<evidence type="ECO:0000256" key="1">
    <source>
        <dbReference type="SAM" id="Phobius"/>
    </source>
</evidence>
<keyword evidence="1" id="KW-1133">Transmembrane helix</keyword>
<name>A0A937I3X6_9GAMM</name>
<feature type="transmembrane region" description="Helical" evidence="1">
    <location>
        <begin position="59"/>
        <end position="77"/>
    </location>
</feature>
<dbReference type="EMBL" id="JADHQC010000005">
    <property type="protein sequence ID" value="MBL6811583.1"/>
    <property type="molecule type" value="Genomic_DNA"/>
</dbReference>
<dbReference type="InterPro" id="IPR010389">
    <property type="entry name" value="Urate_ox_N"/>
</dbReference>
<evidence type="ECO:0000313" key="3">
    <source>
        <dbReference type="EMBL" id="MBL6811583.1"/>
    </source>
</evidence>
<feature type="transmembrane region" description="Helical" evidence="1">
    <location>
        <begin position="83"/>
        <end position="106"/>
    </location>
</feature>
<sequence>MEIELYLYNVLVRWGHILVGIAWIGLLYYFNFVQTEYVKIADPDAKADVMKKLAPNALWWFRWAAFLTFLTGLYLLYVQERAITTAITLGSLMGIIMMLNVWGIIWRNQKIVIGLKEGDAAAAGAKAGLASRTNTLLSLPMLYFMVSSAHGGTASYPKSYLLIDQSAAGGPIAGYLGYDFWIVVVAVLLIELNAIYGKMFPVIASVRSVITSSFILTIIFSGLVFYI</sequence>
<feature type="transmembrane region" description="Helical" evidence="1">
    <location>
        <begin position="6"/>
        <end position="30"/>
    </location>
</feature>
<keyword evidence="1" id="KW-0812">Transmembrane</keyword>